<name>A0A0V0QJC7_PSEPJ</name>
<evidence type="ECO:0000256" key="1">
    <source>
        <dbReference type="ARBA" id="ARBA00001709"/>
    </source>
</evidence>
<dbReference type="CDD" id="cd06558">
    <property type="entry name" value="crotonase-like"/>
    <property type="match status" value="1"/>
</dbReference>
<sequence>MHSFCTIADGPVQIKQINEHLVDIVMNKPKALNALDLDMIRTMYKYIKSIDNSNTIKTVWLEGAGEKAFCAGGDIKSLYEAKISQDPAKLPILENFFREEYMLDYALTQMNPVQIAVMDGIVMGGGVGVSVHAPIRIATEYSVFAMPEAKIGLFTDVGGGYFLSRMRKNLGLYVGLTGARLKGQELVQTGIADYYIPREKLQSLREKLISTLTNESNLQSISKVVQEYSEKVQQDYKNEDQINELFQSESFEEFYKKMENDTSDFGKKTFNILQGQNAISLRVIYEQIKRAEKQKLDLKDALKIDFRLTQRFMAGNDFHEGVRTVLIDRNDTPKWTYKSPLDVPQQEIDSYFAPLTNCSELDI</sequence>
<dbReference type="Gene3D" id="3.90.226.10">
    <property type="entry name" value="2-enoyl-CoA Hydratase, Chain A, domain 1"/>
    <property type="match status" value="1"/>
</dbReference>
<dbReference type="GO" id="GO:0006574">
    <property type="term" value="P:L-valine catabolic process"/>
    <property type="evidence" value="ECO:0007669"/>
    <property type="project" value="TreeGrafter"/>
</dbReference>
<evidence type="ECO:0000259" key="4">
    <source>
        <dbReference type="Pfam" id="PF16113"/>
    </source>
</evidence>
<dbReference type="EC" id="3.1.2.4" evidence="2"/>
<evidence type="ECO:0000256" key="2">
    <source>
        <dbReference type="ARBA" id="ARBA00011915"/>
    </source>
</evidence>
<comment type="caution">
    <text evidence="5">The sequence shown here is derived from an EMBL/GenBank/DDBJ whole genome shotgun (WGS) entry which is preliminary data.</text>
</comment>
<dbReference type="Pfam" id="PF16113">
    <property type="entry name" value="ECH_2"/>
    <property type="match status" value="1"/>
</dbReference>
<dbReference type="InParanoid" id="A0A0V0QJC7"/>
<organism evidence="5 6">
    <name type="scientific">Pseudocohnilembus persalinus</name>
    <name type="common">Ciliate</name>
    <dbReference type="NCBI Taxonomy" id="266149"/>
    <lineage>
        <taxon>Eukaryota</taxon>
        <taxon>Sar</taxon>
        <taxon>Alveolata</taxon>
        <taxon>Ciliophora</taxon>
        <taxon>Intramacronucleata</taxon>
        <taxon>Oligohymenophorea</taxon>
        <taxon>Scuticociliatia</taxon>
        <taxon>Philasterida</taxon>
        <taxon>Pseudocohnilembidae</taxon>
        <taxon>Pseudocohnilembus</taxon>
    </lineage>
</organism>
<dbReference type="PROSITE" id="PS00166">
    <property type="entry name" value="ENOYL_COA_HYDRATASE"/>
    <property type="match status" value="1"/>
</dbReference>
<gene>
    <name evidence="5" type="ORF">PPERSA_04889</name>
</gene>
<dbReference type="InterPro" id="IPR018376">
    <property type="entry name" value="Enoyl-CoA_hyd/isom_CS"/>
</dbReference>
<dbReference type="PANTHER" id="PTHR43176">
    <property type="entry name" value="3-HYDROXYISOBUTYRYL-COA HYDROLASE-RELATED"/>
    <property type="match status" value="1"/>
</dbReference>
<dbReference type="OrthoDB" id="1737613at2759"/>
<dbReference type="Proteomes" id="UP000054937">
    <property type="component" value="Unassembled WGS sequence"/>
</dbReference>
<keyword evidence="6" id="KW-1185">Reference proteome</keyword>
<dbReference type="NCBIfam" id="NF004127">
    <property type="entry name" value="PRK05617.1"/>
    <property type="match status" value="1"/>
</dbReference>
<dbReference type="SUPFAM" id="SSF52096">
    <property type="entry name" value="ClpP/crotonase"/>
    <property type="match status" value="1"/>
</dbReference>
<reference evidence="5 6" key="1">
    <citation type="journal article" date="2015" name="Sci. Rep.">
        <title>Genome of the facultative scuticociliatosis pathogen Pseudocohnilembus persalinus provides insight into its virulence through horizontal gene transfer.</title>
        <authorList>
            <person name="Xiong J."/>
            <person name="Wang G."/>
            <person name="Cheng J."/>
            <person name="Tian M."/>
            <person name="Pan X."/>
            <person name="Warren A."/>
            <person name="Jiang C."/>
            <person name="Yuan D."/>
            <person name="Miao W."/>
        </authorList>
    </citation>
    <scope>NUCLEOTIDE SEQUENCE [LARGE SCALE GENOMIC DNA]</scope>
    <source>
        <strain evidence="5">36N120E</strain>
    </source>
</reference>
<accession>A0A0V0QJC7</accession>
<dbReference type="GO" id="GO:0003860">
    <property type="term" value="F:3-hydroxyisobutyryl-CoA hydrolase activity"/>
    <property type="evidence" value="ECO:0007669"/>
    <property type="project" value="UniProtKB-EC"/>
</dbReference>
<dbReference type="InterPro" id="IPR032259">
    <property type="entry name" value="HIBYL-CoA-H"/>
</dbReference>
<feature type="domain" description="Enoyl-CoA hydratase/isomerase" evidence="4">
    <location>
        <begin position="24"/>
        <end position="352"/>
    </location>
</feature>
<evidence type="ECO:0000256" key="3">
    <source>
        <dbReference type="ARBA" id="ARBA00022801"/>
    </source>
</evidence>
<evidence type="ECO:0000313" key="5">
    <source>
        <dbReference type="EMBL" id="KRX02267.1"/>
    </source>
</evidence>
<dbReference type="EMBL" id="LDAU01000156">
    <property type="protein sequence ID" value="KRX02267.1"/>
    <property type="molecule type" value="Genomic_DNA"/>
</dbReference>
<dbReference type="InterPro" id="IPR029045">
    <property type="entry name" value="ClpP/crotonase-like_dom_sf"/>
</dbReference>
<dbReference type="InterPro" id="IPR045004">
    <property type="entry name" value="ECH_dom"/>
</dbReference>
<protein>
    <recommendedName>
        <fullName evidence="2">3-hydroxyisobutyryl-CoA hydrolase</fullName>
        <ecNumber evidence="2">3.1.2.4</ecNumber>
    </recommendedName>
</protein>
<dbReference type="AlphaFoldDB" id="A0A0V0QJC7"/>
<proteinExistence type="predicted"/>
<dbReference type="PANTHER" id="PTHR43176:SF3">
    <property type="entry name" value="3-HYDROXYISOBUTYRYL-COA HYDROLASE, MITOCHONDRIAL"/>
    <property type="match status" value="1"/>
</dbReference>
<dbReference type="OMA" id="EVFTMEY"/>
<evidence type="ECO:0000313" key="6">
    <source>
        <dbReference type="Proteomes" id="UP000054937"/>
    </source>
</evidence>
<dbReference type="FunCoup" id="A0A0V0QJC7">
    <property type="interactions" value="191"/>
</dbReference>
<keyword evidence="3" id="KW-0378">Hydrolase</keyword>
<comment type="catalytic activity">
    <reaction evidence="1">
        <text>3-hydroxy-2-methylpropanoyl-CoA + H2O = 3-hydroxy-2-methylpropanoate + CoA + H(+)</text>
        <dbReference type="Rhea" id="RHEA:20888"/>
        <dbReference type="ChEBI" id="CHEBI:11805"/>
        <dbReference type="ChEBI" id="CHEBI:15377"/>
        <dbReference type="ChEBI" id="CHEBI:15378"/>
        <dbReference type="ChEBI" id="CHEBI:57287"/>
        <dbReference type="ChEBI" id="CHEBI:57340"/>
        <dbReference type="EC" id="3.1.2.4"/>
    </reaction>
</comment>